<feature type="compositionally biased region" description="Basic residues" evidence="1">
    <location>
        <begin position="629"/>
        <end position="640"/>
    </location>
</feature>
<evidence type="ECO:0000256" key="1">
    <source>
        <dbReference type="SAM" id="MobiDB-lite"/>
    </source>
</evidence>
<protein>
    <submittedName>
        <fullName evidence="2">Uncharacterized protein</fullName>
    </submittedName>
</protein>
<dbReference type="EMBL" id="WJXW01000002">
    <property type="protein sequence ID" value="KAF9740336.1"/>
    <property type="molecule type" value="Genomic_DNA"/>
</dbReference>
<gene>
    <name evidence="2" type="ORF">PMIN01_02971</name>
</gene>
<organism evidence="2 3">
    <name type="scientific">Paraphaeosphaeria minitans</name>
    <dbReference type="NCBI Taxonomy" id="565426"/>
    <lineage>
        <taxon>Eukaryota</taxon>
        <taxon>Fungi</taxon>
        <taxon>Dikarya</taxon>
        <taxon>Ascomycota</taxon>
        <taxon>Pezizomycotina</taxon>
        <taxon>Dothideomycetes</taxon>
        <taxon>Pleosporomycetidae</taxon>
        <taxon>Pleosporales</taxon>
        <taxon>Massarineae</taxon>
        <taxon>Didymosphaeriaceae</taxon>
        <taxon>Paraphaeosphaeria</taxon>
    </lineage>
</organism>
<accession>A0A9P6KVS3</accession>
<feature type="compositionally biased region" description="Polar residues" evidence="1">
    <location>
        <begin position="583"/>
        <end position="593"/>
    </location>
</feature>
<evidence type="ECO:0000313" key="2">
    <source>
        <dbReference type="EMBL" id="KAF9740336.1"/>
    </source>
</evidence>
<dbReference type="AlphaFoldDB" id="A0A9P6KVS3"/>
<evidence type="ECO:0000313" key="3">
    <source>
        <dbReference type="Proteomes" id="UP000756921"/>
    </source>
</evidence>
<feature type="region of interest" description="Disordered" evidence="1">
    <location>
        <begin position="244"/>
        <end position="297"/>
    </location>
</feature>
<feature type="compositionally biased region" description="Pro residues" evidence="1">
    <location>
        <begin position="439"/>
        <end position="451"/>
    </location>
</feature>
<reference evidence="2" key="1">
    <citation type="journal article" date="2020" name="Mol. Plant Microbe Interact.">
        <title>Genome Sequence of the Biocontrol Agent Coniothyrium minitans strain Conio (IMI 134523).</title>
        <authorList>
            <person name="Patel D."/>
            <person name="Shittu T.A."/>
            <person name="Baroncelli R."/>
            <person name="Muthumeenakshi S."/>
            <person name="Osborne T.H."/>
            <person name="Janganan T.K."/>
            <person name="Sreenivasaprasad S."/>
        </authorList>
    </citation>
    <scope>NUCLEOTIDE SEQUENCE</scope>
    <source>
        <strain evidence="2">Conio</strain>
    </source>
</reference>
<dbReference type="Proteomes" id="UP000756921">
    <property type="component" value="Unassembled WGS sequence"/>
</dbReference>
<feature type="region of interest" description="Disordered" evidence="1">
    <location>
        <begin position="618"/>
        <end position="640"/>
    </location>
</feature>
<keyword evidence="3" id="KW-1185">Reference proteome</keyword>
<name>A0A9P6KVS3_9PLEO</name>
<proteinExistence type="predicted"/>
<dbReference type="OrthoDB" id="10645001at2759"/>
<feature type="region of interest" description="Disordered" evidence="1">
    <location>
        <begin position="42"/>
        <end position="61"/>
    </location>
</feature>
<feature type="compositionally biased region" description="Low complexity" evidence="1">
    <location>
        <begin position="555"/>
        <end position="580"/>
    </location>
</feature>
<feature type="region of interest" description="Disordered" evidence="1">
    <location>
        <begin position="427"/>
        <end position="451"/>
    </location>
</feature>
<comment type="caution">
    <text evidence="2">The sequence shown here is derived from an EMBL/GenBank/DDBJ whole genome shotgun (WGS) entry which is preliminary data.</text>
</comment>
<feature type="compositionally biased region" description="Polar residues" evidence="1">
    <location>
        <begin position="47"/>
        <end position="61"/>
    </location>
</feature>
<feature type="region of interest" description="Disordered" evidence="1">
    <location>
        <begin position="475"/>
        <end position="593"/>
    </location>
</feature>
<sequence>MSSPVLFSFDGFVRFLMQEEARSHLILLVQNPNFRGLNVAPRPPTPVSQSSTIDPNSAPATVASTPLVQAPADTKPQTFSQVPGAQMDVLQNDDSLPDTTHPNIPAYAYDSDSSDDLEFEIDQQAWVPKYKKNHPLIPLDKAFHASMISANAMKYEYHKIRKEDREEEKLERGELDEPRTPRPRYFGPWLKVNPDEPEMEYRVDGLRPLHSSPPFALKQIKSKRQPQKKLTKVIDKSWHKYHSDSLNEVVENEESERKRKGMGDPEEDEDDSSPQPPKKKLKKVSFTEMPTEVRTIPEEVTVDENYFQWRGLEPTDTCPEELYEYSNEDEPENADRLAQFSWEATPQNIPLEIRSTIQQAPVSLTPSTSPEAQSKWSNDVQEAVNTIREEAARMPSEAAETVKTFMETFQQFSRATIAQDVLEIYSTPRGPEHGELSSPPGPQQPWQPPPEVENLRLHEASKAYGFEATDLYPPESELANVTPPKTGLYVVGEPREENPLKRKAKGEAGAARPTKVTKTRQPNDMAIAEPARRSKRIQAKSGRIEDGSSSIIDGAAVPEPAAPAQELSSSSAPDSDAPAPDTSPETAEAQTTTERLEVVQNSDQPMKLFPKLVSLLSQSKSRNEAREKNRARKLVLCRLP</sequence>